<organism evidence="8 11">
    <name type="scientific">Priapulus caudatus</name>
    <name type="common">Priapulid worm</name>
    <dbReference type="NCBI Taxonomy" id="37621"/>
    <lineage>
        <taxon>Eukaryota</taxon>
        <taxon>Metazoa</taxon>
        <taxon>Ecdysozoa</taxon>
        <taxon>Scalidophora</taxon>
        <taxon>Priapulida</taxon>
        <taxon>Priapulimorpha</taxon>
        <taxon>Priapulimorphida</taxon>
        <taxon>Priapulidae</taxon>
        <taxon>Priapulus</taxon>
    </lineage>
</organism>
<dbReference type="RefSeq" id="XP_014663988.1">
    <property type="nucleotide sequence ID" value="XM_014808502.1"/>
</dbReference>
<keyword evidence="4 5" id="KW-0539">Nucleus</keyword>
<reference evidence="9 10" key="1">
    <citation type="submission" date="2025-05" db="UniProtKB">
        <authorList>
            <consortium name="RefSeq"/>
        </authorList>
    </citation>
    <scope>IDENTIFICATION</scope>
</reference>
<dbReference type="InterPro" id="IPR056783">
    <property type="entry name" value="PSF1_C"/>
</dbReference>
<dbReference type="InterPro" id="IPR036224">
    <property type="entry name" value="GINS_bundle-like_dom_sf"/>
</dbReference>
<feature type="domain" description="GINS subunit" evidence="6">
    <location>
        <begin position="57"/>
        <end position="127"/>
    </location>
</feature>
<dbReference type="GeneID" id="106806529"/>
<proteinExistence type="inferred from homology"/>
<feature type="domain" description="DNA replication complex GINS protein PSF1 C-terminal" evidence="7">
    <location>
        <begin position="143"/>
        <end position="194"/>
    </location>
</feature>
<evidence type="ECO:0000313" key="8">
    <source>
        <dbReference type="Proteomes" id="UP000695022"/>
    </source>
</evidence>
<evidence type="ECO:0000256" key="3">
    <source>
        <dbReference type="ARBA" id="ARBA00022705"/>
    </source>
</evidence>
<evidence type="ECO:0000256" key="4">
    <source>
        <dbReference type="ARBA" id="ARBA00023242"/>
    </source>
</evidence>
<dbReference type="InterPro" id="IPR005339">
    <property type="entry name" value="GINS_Psf1"/>
</dbReference>
<dbReference type="PANTHER" id="PTHR12914">
    <property type="entry name" value="PARTNER OF SLD5"/>
    <property type="match status" value="1"/>
</dbReference>
<evidence type="ECO:0000259" key="7">
    <source>
        <dbReference type="Pfam" id="PF24997"/>
    </source>
</evidence>
<evidence type="ECO:0000313" key="11">
    <source>
        <dbReference type="RefSeq" id="XP_014663989.1"/>
    </source>
</evidence>
<dbReference type="InterPro" id="IPR021151">
    <property type="entry name" value="GINS_A"/>
</dbReference>
<dbReference type="SUPFAM" id="SSF158573">
    <property type="entry name" value="GINS helical bundle-like"/>
    <property type="match status" value="1"/>
</dbReference>
<dbReference type="CDD" id="cd21696">
    <property type="entry name" value="GINS_B_Psf1"/>
    <property type="match status" value="1"/>
</dbReference>
<dbReference type="Proteomes" id="UP000695022">
    <property type="component" value="Unplaced"/>
</dbReference>
<dbReference type="Pfam" id="PF24997">
    <property type="entry name" value="PSF1_C"/>
    <property type="match status" value="1"/>
</dbReference>
<protein>
    <recommendedName>
        <fullName evidence="5">DNA replication complex GINS protein PSF1</fullName>
    </recommendedName>
</protein>
<dbReference type="RefSeq" id="XP_014663989.1">
    <property type="nucleotide sequence ID" value="XM_014808503.1"/>
</dbReference>
<keyword evidence="8" id="KW-1185">Reference proteome</keyword>
<evidence type="ECO:0000256" key="2">
    <source>
        <dbReference type="ARBA" id="ARBA00006677"/>
    </source>
</evidence>
<evidence type="ECO:0000313" key="10">
    <source>
        <dbReference type="RefSeq" id="XP_014663988.1"/>
    </source>
</evidence>
<dbReference type="RefSeq" id="XP_014663987.1">
    <property type="nucleotide sequence ID" value="XM_014808501.1"/>
</dbReference>
<keyword evidence="3 5" id="KW-0235">DNA replication</keyword>
<gene>
    <name evidence="9 10 11" type="primary">LOC106806529</name>
</gene>
<sequence>MYGEKALELIRELQRSAGSALPPFNEDGIRQVLEEMRGLFEQNQQDVSATVGGEMGLFSGVQLRHACLERNRRCLLAYLYNRLLRIRDMRWEFGSVLPQDIKLCLSEHELQWFSRYSKSLAGYMRSIGSHGGLDLTQDTKPPKSLYIEVRCLVDYGEFETDDGDIILLKKSSQHFLPRSQCEHLVRQGILEHILSL</sequence>
<name>A0ABM1DVL8_PRICU</name>
<dbReference type="Pfam" id="PF05916">
    <property type="entry name" value="Sld5"/>
    <property type="match status" value="1"/>
</dbReference>
<dbReference type="CDD" id="cd11710">
    <property type="entry name" value="GINS_A_psf1"/>
    <property type="match status" value="1"/>
</dbReference>
<dbReference type="PANTHER" id="PTHR12914:SF2">
    <property type="entry name" value="DNA REPLICATION COMPLEX GINS PROTEIN PSF1"/>
    <property type="match status" value="1"/>
</dbReference>
<comment type="subcellular location">
    <subcellularLocation>
        <location evidence="1 5">Nucleus</location>
    </subcellularLocation>
</comment>
<evidence type="ECO:0000256" key="1">
    <source>
        <dbReference type="ARBA" id="ARBA00004123"/>
    </source>
</evidence>
<accession>A0ABM1DVL8</accession>
<dbReference type="Gene3D" id="1.20.58.1030">
    <property type="match status" value="1"/>
</dbReference>
<evidence type="ECO:0000259" key="6">
    <source>
        <dbReference type="Pfam" id="PF05916"/>
    </source>
</evidence>
<comment type="similarity">
    <text evidence="2 5">Belongs to the GINS1/PSF1 family.</text>
</comment>
<comment type="function">
    <text evidence="5">Required for correct functioning of the GINS complex, a complex that plays an essential role in the initiation of DNA replication, and progression of DNA replication forks. GINS complex seems to bind preferentially to single-stranded DNA.</text>
</comment>
<comment type="subunit">
    <text evidence="5">Component of the GINS complex.</text>
</comment>
<evidence type="ECO:0000313" key="9">
    <source>
        <dbReference type="RefSeq" id="XP_014663987.1"/>
    </source>
</evidence>
<evidence type="ECO:0000256" key="5">
    <source>
        <dbReference type="RuleBase" id="RU368085"/>
    </source>
</evidence>